<feature type="transmembrane region" description="Helical" evidence="2">
    <location>
        <begin position="97"/>
        <end position="117"/>
    </location>
</feature>
<dbReference type="Proteomes" id="UP001054846">
    <property type="component" value="Chromosome"/>
</dbReference>
<keyword evidence="2" id="KW-1133">Transmembrane helix</keyword>
<dbReference type="EMBL" id="CP063845">
    <property type="protein sequence ID" value="UFP93173.1"/>
    <property type="molecule type" value="Genomic_DNA"/>
</dbReference>
<keyword evidence="4" id="KW-1185">Reference proteome</keyword>
<sequence>MSDSTALPTFNDSPCFATIESLFMASATLFLCEQVRKVFLSVCHFLNPDIDKEGSPMFESIKHLFAHFWVPLGLLLIAPVAYNFLQALGMPALNAGFWTSGVVCAALVGWVYTYTLGKREPLGQPTRPTVDQDIRNLYDALRQEDRIIQEHEARIAQLKLEEEALEAQIQELKRQISALGSAS</sequence>
<evidence type="ECO:0000256" key="1">
    <source>
        <dbReference type="SAM" id="Coils"/>
    </source>
</evidence>
<dbReference type="Pfam" id="PF11460">
    <property type="entry name" value="DUF3007"/>
    <property type="match status" value="1"/>
</dbReference>
<dbReference type="RefSeq" id="WP_230840174.1">
    <property type="nucleotide sequence ID" value="NZ_CP063845.1"/>
</dbReference>
<keyword evidence="2" id="KW-0812">Transmembrane</keyword>
<accession>A0ABY3PHR8</accession>
<reference evidence="3 4" key="1">
    <citation type="journal article" date="2021" name="Genome Biol. Evol.">
        <title>Complete Genome Sequencing of a Novel Gloeobacter Species from a Waterfall Cave in Mexico.</title>
        <authorList>
            <person name="Saw J.H."/>
            <person name="Cardona T."/>
            <person name="Montejano G."/>
        </authorList>
    </citation>
    <scope>NUCLEOTIDE SEQUENCE [LARGE SCALE GENOMIC DNA]</scope>
    <source>
        <strain evidence="3">MG652769</strain>
    </source>
</reference>
<evidence type="ECO:0000256" key="2">
    <source>
        <dbReference type="SAM" id="Phobius"/>
    </source>
</evidence>
<evidence type="ECO:0000313" key="3">
    <source>
        <dbReference type="EMBL" id="UFP93173.1"/>
    </source>
</evidence>
<proteinExistence type="predicted"/>
<evidence type="ECO:0000313" key="4">
    <source>
        <dbReference type="Proteomes" id="UP001054846"/>
    </source>
</evidence>
<keyword evidence="2" id="KW-0472">Membrane</keyword>
<keyword evidence="1" id="KW-0175">Coiled coil</keyword>
<feature type="transmembrane region" description="Helical" evidence="2">
    <location>
        <begin position="64"/>
        <end position="85"/>
    </location>
</feature>
<name>A0ABY3PHR8_9CYAN</name>
<protein>
    <submittedName>
        <fullName evidence="3">DUF3007 family protein</fullName>
    </submittedName>
</protein>
<organism evidence="3 4">
    <name type="scientific">Gloeobacter morelensis MG652769</name>
    <dbReference type="NCBI Taxonomy" id="2781736"/>
    <lineage>
        <taxon>Bacteria</taxon>
        <taxon>Bacillati</taxon>
        <taxon>Cyanobacteriota</taxon>
        <taxon>Cyanophyceae</taxon>
        <taxon>Gloeobacterales</taxon>
        <taxon>Gloeobacteraceae</taxon>
        <taxon>Gloeobacter</taxon>
        <taxon>Gloeobacter morelensis</taxon>
    </lineage>
</organism>
<feature type="coiled-coil region" evidence="1">
    <location>
        <begin position="134"/>
        <end position="182"/>
    </location>
</feature>
<dbReference type="InterPro" id="IPR021562">
    <property type="entry name" value="DUF3007"/>
</dbReference>
<gene>
    <name evidence="3" type="ORF">ISF26_15330</name>
</gene>